<keyword evidence="2" id="KW-0547">Nucleotide-binding</keyword>
<dbReference type="Pfam" id="PF24391">
    <property type="entry name" value="HD-CE"/>
    <property type="match status" value="1"/>
</dbReference>
<dbReference type="InterPro" id="IPR001404">
    <property type="entry name" value="Hsp90_fam"/>
</dbReference>
<dbReference type="Pfam" id="PF13589">
    <property type="entry name" value="HATPase_c_3"/>
    <property type="match status" value="1"/>
</dbReference>
<keyword evidence="7" id="KW-1185">Reference proteome</keyword>
<evidence type="ECO:0000313" key="7">
    <source>
        <dbReference type="Proteomes" id="UP001524547"/>
    </source>
</evidence>
<keyword evidence="3 6" id="KW-0067">ATP-binding</keyword>
<dbReference type="RefSeq" id="WP_422918570.1">
    <property type="nucleotide sequence ID" value="NZ_JAMZEJ010000002.1"/>
</dbReference>
<feature type="domain" description="HD-CE" evidence="5">
    <location>
        <begin position="2"/>
        <end position="264"/>
    </location>
</feature>
<proteinExistence type="inferred from homology"/>
<dbReference type="GO" id="GO:0005524">
    <property type="term" value="F:ATP binding"/>
    <property type="evidence" value="ECO:0007669"/>
    <property type="project" value="UniProtKB-KW"/>
</dbReference>
<evidence type="ECO:0000256" key="1">
    <source>
        <dbReference type="ARBA" id="ARBA00008239"/>
    </source>
</evidence>
<evidence type="ECO:0000256" key="3">
    <source>
        <dbReference type="ARBA" id="ARBA00022840"/>
    </source>
</evidence>
<comment type="caution">
    <text evidence="6">The sequence shown here is derived from an EMBL/GenBank/DDBJ whole genome shotgun (WGS) entry which is preliminary data.</text>
</comment>
<dbReference type="EMBL" id="JAMZEJ010000002">
    <property type="protein sequence ID" value="MCQ8239827.1"/>
    <property type="molecule type" value="Genomic_DNA"/>
</dbReference>
<comment type="similarity">
    <text evidence="1">Belongs to the heat shock protein 90 family.</text>
</comment>
<organism evidence="6 7">
    <name type="scientific">Rhizosaccharibacter radicis</name>
    <dbReference type="NCBI Taxonomy" id="2782605"/>
    <lineage>
        <taxon>Bacteria</taxon>
        <taxon>Pseudomonadati</taxon>
        <taxon>Pseudomonadota</taxon>
        <taxon>Alphaproteobacteria</taxon>
        <taxon>Acetobacterales</taxon>
        <taxon>Acetobacteraceae</taxon>
        <taxon>Rhizosaccharibacter</taxon>
    </lineage>
</organism>
<accession>A0ABT1VU06</accession>
<keyword evidence="4" id="KW-0143">Chaperone</keyword>
<reference evidence="6 7" key="1">
    <citation type="submission" date="2022-06" db="EMBL/GenBank/DDBJ databases">
        <title>Rhizosaccharibacter gen. nov. sp. nov. KSS12, endophytic bacteria isolated from sugarcane.</title>
        <authorList>
            <person name="Pitiwittayakul N."/>
        </authorList>
    </citation>
    <scope>NUCLEOTIDE SEQUENCE [LARGE SCALE GENOMIC DNA]</scope>
    <source>
        <strain evidence="6 7">KSS12</strain>
    </source>
</reference>
<evidence type="ECO:0000313" key="6">
    <source>
        <dbReference type="EMBL" id="MCQ8239827.1"/>
    </source>
</evidence>
<dbReference type="Gene3D" id="3.30.565.10">
    <property type="entry name" value="Histidine kinase-like ATPase, C-terminal domain"/>
    <property type="match status" value="1"/>
</dbReference>
<dbReference type="PANTHER" id="PTHR11528">
    <property type="entry name" value="HEAT SHOCK PROTEIN 90 FAMILY MEMBER"/>
    <property type="match status" value="1"/>
</dbReference>
<dbReference type="InterPro" id="IPR056471">
    <property type="entry name" value="HD-CE"/>
</dbReference>
<protein>
    <submittedName>
        <fullName evidence="6">ATP-binding protein</fullName>
    </submittedName>
</protein>
<dbReference type="SUPFAM" id="SSF55874">
    <property type="entry name" value="ATPase domain of HSP90 chaperone/DNA topoisomerase II/histidine kinase"/>
    <property type="match status" value="1"/>
</dbReference>
<name>A0ABT1VU06_9PROT</name>
<gene>
    <name evidence="6" type="ORF">NFI88_03105</name>
</gene>
<dbReference type="Proteomes" id="UP001524547">
    <property type="component" value="Unassembled WGS sequence"/>
</dbReference>
<evidence type="ECO:0000256" key="4">
    <source>
        <dbReference type="ARBA" id="ARBA00023186"/>
    </source>
</evidence>
<sequence length="839" mass="93382">MKDYTVHDINHVDALWEIADIIAGPDHKLNPAEAFVFGGSILFHDAGMTLAAYSNGLDDLQKTPVWEDNYVAARRELKIGDDVSKEEVLRRKDFLDIAMTSSLRDLHASAADNLIRRKWTAPNSQDPEYLLEQSNLRDFFGETIGQIAASHHWDGSQVVAKLGVALNAHPNHHHEWTVDKVKVALLLRCADAAHIDSRRAPKLLFAMNRPKGIAEIHWRFQSKIAKPRAVDGKLRYTSSSYFGIDEVDAWQLAWDTIKVVDQELGFADEVLRQKQVNLFAVSGADGAKLPQALAKFVQVQGWTPVLPDIMVSDVAHLAKNLGGNDLYSSSRAPLRELIQNAADAIEARCAVDKDFNVDDGKITIKINAGLDGSFDISIEDNGIGMSERVLTGPLIDFGKSFWQSSLARVEYPGLQANFREPRGRYGIGFFSVFMWADDVSIASRPFSASRSDTKILQFSGGLGRRPILRNAHKDEELGQNQTKVCLKVSSDQVENVLSSQEISSLGSYAHLPRRLRNSINRQRSWLDVVGLLCGLLQIKVYVEFEGKREVANLPNWQLADRSGFVNFFAKAQGTRSFGVSPDEAEQRLSPVHKDGIVIGRALLNWGADADGALAVYEKGIFVNFAGRGILGAIEGRAVRASREDSDYFTPLHDEAWLKEQEDRIFRNANNVGETLAAQAALVNIGRINENKTSFVMDRQFVSLAEAADIIRHYNRVELVFLEGSGNSDRFSWNVPDNLSIITGRNVVRYRLYPLVKFTSSLTSNTQFSNIISALSTGITASNARIDNAFKKVLDSIKYALGNDLNFERSSSYVGDYDRRRFLHISIVGEKGLQPQDAMK</sequence>
<evidence type="ECO:0000256" key="2">
    <source>
        <dbReference type="ARBA" id="ARBA00022741"/>
    </source>
</evidence>
<dbReference type="InterPro" id="IPR036890">
    <property type="entry name" value="HATPase_C_sf"/>
</dbReference>
<dbReference type="PRINTS" id="PR00775">
    <property type="entry name" value="HEATSHOCK90"/>
</dbReference>
<dbReference type="InterPro" id="IPR020575">
    <property type="entry name" value="Hsp90_N"/>
</dbReference>
<evidence type="ECO:0000259" key="5">
    <source>
        <dbReference type="Pfam" id="PF24391"/>
    </source>
</evidence>